<protein>
    <submittedName>
        <fullName evidence="1">Uncharacterized protein</fullName>
    </submittedName>
</protein>
<accession>A0ABU3R4W2</accession>
<organism evidence="1 2">
    <name type="scientific">Psychrosphaera aquimarina</name>
    <dbReference type="NCBI Taxonomy" id="2044854"/>
    <lineage>
        <taxon>Bacteria</taxon>
        <taxon>Pseudomonadati</taxon>
        <taxon>Pseudomonadota</taxon>
        <taxon>Gammaproteobacteria</taxon>
        <taxon>Alteromonadales</taxon>
        <taxon>Pseudoalteromonadaceae</taxon>
        <taxon>Psychrosphaera</taxon>
    </lineage>
</organism>
<reference evidence="1 2" key="1">
    <citation type="submission" date="2023-10" db="EMBL/GenBank/DDBJ databases">
        <title>Psychrosphaera aquimaarina strain SW33 isolated from seawater.</title>
        <authorList>
            <person name="Bayburt H."/>
            <person name="Kim J.M."/>
            <person name="Choi B.J."/>
            <person name="Jeon C.O."/>
        </authorList>
    </citation>
    <scope>NUCLEOTIDE SEQUENCE [LARGE SCALE GENOMIC DNA]</scope>
    <source>
        <strain evidence="1 2">KCTC 52743</strain>
    </source>
</reference>
<comment type="caution">
    <text evidence="1">The sequence shown here is derived from an EMBL/GenBank/DDBJ whole genome shotgun (WGS) entry which is preliminary data.</text>
</comment>
<dbReference type="Proteomes" id="UP001257914">
    <property type="component" value="Unassembled WGS sequence"/>
</dbReference>
<dbReference type="RefSeq" id="WP_315948395.1">
    <property type="nucleotide sequence ID" value="NZ_JAWCUA010000010.1"/>
</dbReference>
<gene>
    <name evidence="1" type="ORF">RT723_17335</name>
</gene>
<proteinExistence type="predicted"/>
<sequence>MSKNDCNFDTRTKTFKNNIYGTGKGKIREAVLLQDLTQYLTQQCENKAEKNQHLKS</sequence>
<name>A0ABU3R4W2_9GAMM</name>
<evidence type="ECO:0000313" key="1">
    <source>
        <dbReference type="EMBL" id="MDU0114722.1"/>
    </source>
</evidence>
<dbReference type="EMBL" id="JAWCUA010000010">
    <property type="protein sequence ID" value="MDU0114722.1"/>
    <property type="molecule type" value="Genomic_DNA"/>
</dbReference>
<evidence type="ECO:0000313" key="2">
    <source>
        <dbReference type="Proteomes" id="UP001257914"/>
    </source>
</evidence>
<keyword evidence="2" id="KW-1185">Reference proteome</keyword>